<reference evidence="2 3" key="1">
    <citation type="submission" date="2023-11" db="EMBL/GenBank/DDBJ databases">
        <title>Halocaridina rubra genome assembly.</title>
        <authorList>
            <person name="Smith C."/>
        </authorList>
    </citation>
    <scope>NUCLEOTIDE SEQUENCE [LARGE SCALE GENOMIC DNA]</scope>
    <source>
        <strain evidence="2">EP-1</strain>
        <tissue evidence="2">Whole</tissue>
    </source>
</reference>
<feature type="transmembrane region" description="Helical" evidence="1">
    <location>
        <begin position="51"/>
        <end position="69"/>
    </location>
</feature>
<name>A0AAN8XU18_HALRR</name>
<dbReference type="EMBL" id="JAXCGZ010002180">
    <property type="protein sequence ID" value="KAK7084245.1"/>
    <property type="molecule type" value="Genomic_DNA"/>
</dbReference>
<gene>
    <name evidence="2" type="ORF">SK128_000038</name>
</gene>
<comment type="caution">
    <text evidence="2">The sequence shown here is derived from an EMBL/GenBank/DDBJ whole genome shotgun (WGS) entry which is preliminary data.</text>
</comment>
<proteinExistence type="predicted"/>
<keyword evidence="1" id="KW-1133">Transmembrane helix</keyword>
<sequence length="198" mass="22233">MWTTRRHLASTSTLAACIPTNVDTAHAKLCPSIGAKYTYRQAVYINRGGELHAGLGLLALLVTGARVAAYKGTKFESNAFRNRKGKFVHNHAENQEWIVQASITLSPASSTAITNLSRFQSNSLLKSYIPTVRWFCCLKRRERLGSPSSSTSRYDFADLISAICPWIGLYYQPFPQLHSHRHQEGIFVGDHIARIYFE</sequence>
<organism evidence="2 3">
    <name type="scientific">Halocaridina rubra</name>
    <name type="common">Hawaiian red shrimp</name>
    <dbReference type="NCBI Taxonomy" id="373956"/>
    <lineage>
        <taxon>Eukaryota</taxon>
        <taxon>Metazoa</taxon>
        <taxon>Ecdysozoa</taxon>
        <taxon>Arthropoda</taxon>
        <taxon>Crustacea</taxon>
        <taxon>Multicrustacea</taxon>
        <taxon>Malacostraca</taxon>
        <taxon>Eumalacostraca</taxon>
        <taxon>Eucarida</taxon>
        <taxon>Decapoda</taxon>
        <taxon>Pleocyemata</taxon>
        <taxon>Caridea</taxon>
        <taxon>Atyoidea</taxon>
        <taxon>Atyidae</taxon>
        <taxon>Halocaridina</taxon>
    </lineage>
</organism>
<dbReference type="Proteomes" id="UP001381693">
    <property type="component" value="Unassembled WGS sequence"/>
</dbReference>
<protein>
    <submittedName>
        <fullName evidence="2">Uncharacterized protein</fullName>
    </submittedName>
</protein>
<evidence type="ECO:0000313" key="2">
    <source>
        <dbReference type="EMBL" id="KAK7084245.1"/>
    </source>
</evidence>
<accession>A0AAN8XU18</accession>
<evidence type="ECO:0000313" key="3">
    <source>
        <dbReference type="Proteomes" id="UP001381693"/>
    </source>
</evidence>
<evidence type="ECO:0000256" key="1">
    <source>
        <dbReference type="SAM" id="Phobius"/>
    </source>
</evidence>
<dbReference type="PROSITE" id="PS51257">
    <property type="entry name" value="PROKAR_LIPOPROTEIN"/>
    <property type="match status" value="1"/>
</dbReference>
<dbReference type="AlphaFoldDB" id="A0AAN8XU18"/>
<keyword evidence="3" id="KW-1185">Reference proteome</keyword>
<keyword evidence="1" id="KW-0472">Membrane</keyword>
<keyword evidence="1" id="KW-0812">Transmembrane</keyword>